<comment type="caution">
    <text evidence="1">The sequence shown here is derived from an EMBL/GenBank/DDBJ whole genome shotgun (WGS) entry which is preliminary data.</text>
</comment>
<organism evidence="1 2">
    <name type="scientific">Colletotrichum truncatum</name>
    <name type="common">Anthracnose fungus</name>
    <name type="synonym">Colletotrichum capsici</name>
    <dbReference type="NCBI Taxonomy" id="5467"/>
    <lineage>
        <taxon>Eukaryota</taxon>
        <taxon>Fungi</taxon>
        <taxon>Dikarya</taxon>
        <taxon>Ascomycota</taxon>
        <taxon>Pezizomycotina</taxon>
        <taxon>Sordariomycetes</taxon>
        <taxon>Hypocreomycetidae</taxon>
        <taxon>Glomerellales</taxon>
        <taxon>Glomerellaceae</taxon>
        <taxon>Colletotrichum</taxon>
        <taxon>Colletotrichum truncatum species complex</taxon>
    </lineage>
</organism>
<evidence type="ECO:0000313" key="2">
    <source>
        <dbReference type="Proteomes" id="UP000805649"/>
    </source>
</evidence>
<proteinExistence type="predicted"/>
<dbReference type="EMBL" id="VUJX02000003">
    <property type="protein sequence ID" value="KAL0938553.1"/>
    <property type="molecule type" value="Genomic_DNA"/>
</dbReference>
<sequence>MALAVKWNGVQHSLLKAHRRYMHSDRRNSQLKSARHLNDKPIWPQSPYPSPNEILAVEPGMPYSKKHFYWLVKLYHPDHYVMGDKDVAHIPRATRIERYRLVIEANKILNDPEKRLLYEKYGVGWASPNQRSRHVPRSSDFAEAHNTYRSPPYSQNPQPERQFPIFASNTVVAIILVAIAMAGAVVQLERARKAQWDYKKRDLALQEAISRDLQNLAERLEGKPRDMRILEFLARRELSSLTTRDAAFPGFDQDDMICRH</sequence>
<keyword evidence="2" id="KW-1185">Reference proteome</keyword>
<protein>
    <submittedName>
        <fullName evidence="1">J domain-containing protein 1</fullName>
    </submittedName>
</protein>
<accession>A0ACC3Z381</accession>
<name>A0ACC3Z381_COLTU</name>
<dbReference type="Proteomes" id="UP000805649">
    <property type="component" value="Unassembled WGS sequence"/>
</dbReference>
<evidence type="ECO:0000313" key="1">
    <source>
        <dbReference type="EMBL" id="KAL0938553.1"/>
    </source>
</evidence>
<reference evidence="1 2" key="1">
    <citation type="journal article" date="2020" name="Phytopathology">
        <title>Genome Sequence Resources of Colletotrichum truncatum, C. plurivorum, C. musicola, and C. sojae: Four Species Pathogenic to Soybean (Glycine max).</title>
        <authorList>
            <person name="Rogerio F."/>
            <person name="Boufleur T.R."/>
            <person name="Ciampi-Guillardi M."/>
            <person name="Sukno S.A."/>
            <person name="Thon M.R."/>
            <person name="Massola Junior N.S."/>
            <person name="Baroncelli R."/>
        </authorList>
    </citation>
    <scope>NUCLEOTIDE SEQUENCE [LARGE SCALE GENOMIC DNA]</scope>
    <source>
        <strain evidence="1 2">CMES1059</strain>
    </source>
</reference>
<gene>
    <name evidence="1" type="ORF">CTRU02_205163</name>
</gene>